<dbReference type="EMBL" id="RBWX01000007">
    <property type="protein sequence ID" value="RKS91090.1"/>
    <property type="molecule type" value="Genomic_DNA"/>
</dbReference>
<dbReference type="KEGG" id="smic:SmB9_16690"/>
<dbReference type="PANTHER" id="PTHR37418">
    <property type="entry name" value="3-KETO-5-AMINOHEXANOATE CLEAVAGE ENZYME-RELATED"/>
    <property type="match status" value="1"/>
</dbReference>
<evidence type="ECO:0000313" key="8">
    <source>
        <dbReference type="Proteomes" id="UP000276029"/>
    </source>
</evidence>
<dbReference type="Proteomes" id="UP000276029">
    <property type="component" value="Unassembled WGS sequence"/>
</dbReference>
<evidence type="ECO:0000313" key="7">
    <source>
        <dbReference type="Proteomes" id="UP000275727"/>
    </source>
</evidence>
<dbReference type="EMBL" id="AP018711">
    <property type="protein sequence ID" value="BBE34011.1"/>
    <property type="molecule type" value="Genomic_DNA"/>
</dbReference>
<dbReference type="Proteomes" id="UP000275727">
    <property type="component" value="Chromosome"/>
</dbReference>
<evidence type="ECO:0000313" key="6">
    <source>
        <dbReference type="EMBL" id="RKS91090.1"/>
    </source>
</evidence>
<protein>
    <submittedName>
        <fullName evidence="5">3-keto-5-aminohexanoate cleavage enzyme</fullName>
    </submittedName>
    <submittedName>
        <fullName evidence="6">Uncharacterized protein (DUF849 family)</fullName>
    </submittedName>
</protein>
<dbReference type="InterPro" id="IPR008567">
    <property type="entry name" value="BKACE"/>
</dbReference>
<dbReference type="AlphaFoldDB" id="A0AAD1D540"/>
<dbReference type="GO" id="GO:0043720">
    <property type="term" value="F:3-keto-5-aminohexanoate cleavage activity"/>
    <property type="evidence" value="ECO:0007669"/>
    <property type="project" value="InterPro"/>
</dbReference>
<accession>A0AAD1D540</accession>
<dbReference type="InterPro" id="IPR013785">
    <property type="entry name" value="Aldolase_TIM"/>
</dbReference>
<comment type="cofactor">
    <cofactor evidence="1">
        <name>Zn(2+)</name>
        <dbReference type="ChEBI" id="CHEBI:29105"/>
    </cofactor>
</comment>
<reference evidence="6 8" key="2">
    <citation type="submission" date="2018-10" db="EMBL/GenBank/DDBJ databases">
        <title>Genomic Encyclopedia of Type Strains, Phase IV (KMG-IV): sequencing the most valuable type-strain genomes for metagenomic binning, comparative biology and taxonomic classification.</title>
        <authorList>
            <person name="Goeker M."/>
        </authorList>
    </citation>
    <scope>NUCLEOTIDE SEQUENCE [LARGE SCALE GENOMIC DNA]</scope>
    <source>
        <strain evidence="6 8">DSM 19791</strain>
    </source>
</reference>
<evidence type="ECO:0000256" key="2">
    <source>
        <dbReference type="ARBA" id="ARBA00022679"/>
    </source>
</evidence>
<keyword evidence="2" id="KW-0808">Transferase</keyword>
<dbReference type="GO" id="GO:0046872">
    <property type="term" value="F:metal ion binding"/>
    <property type="evidence" value="ECO:0007669"/>
    <property type="project" value="UniProtKB-KW"/>
</dbReference>
<dbReference type="Gene3D" id="3.20.20.70">
    <property type="entry name" value="Aldolase class I"/>
    <property type="match status" value="1"/>
</dbReference>
<sequence>MIPGYSRPSEKRKVILTCAVSGNAPVNPRYPYQYPITPAQIADTVAEAAAAGATVAHIHVRDPETGHGSRDPKLFRETVDRIRQRGTNILINLTAGAGALFLPDPEDESRGLPESDMLSAEGRTEHLRDCLPDIASIDVTTGNQVEGDFDYVYLNTPYTLRRMAELFRMYGVKPEMEVFQAGDVLFANQMYAEGLINDPPLYQFVLGVKWASPAETSTMMYLRDLLPTGAHWAGFGIAHRQMPMVAQAVLLGGNVRVGLEDNLYLDRGVFATNGQLVERARRIIEDIGEAVATPEEAREILGLKPA</sequence>
<organism evidence="5 7">
    <name type="scientific">Sphingosinicella microcystinivorans</name>
    <dbReference type="NCBI Taxonomy" id="335406"/>
    <lineage>
        <taxon>Bacteria</taxon>
        <taxon>Pseudomonadati</taxon>
        <taxon>Pseudomonadota</taxon>
        <taxon>Alphaproteobacteria</taxon>
        <taxon>Sphingomonadales</taxon>
        <taxon>Sphingosinicellaceae</taxon>
        <taxon>Sphingosinicella</taxon>
    </lineage>
</organism>
<evidence type="ECO:0000256" key="4">
    <source>
        <dbReference type="ARBA" id="ARBA00022833"/>
    </source>
</evidence>
<evidence type="ECO:0000313" key="5">
    <source>
        <dbReference type="EMBL" id="BBE34011.1"/>
    </source>
</evidence>
<keyword evidence="3" id="KW-0479">Metal-binding</keyword>
<name>A0AAD1D540_SPHMI</name>
<keyword evidence="8" id="KW-1185">Reference proteome</keyword>
<proteinExistence type="predicted"/>
<dbReference type="RefSeq" id="WP_197723706.1">
    <property type="nucleotide sequence ID" value="NZ_AP018711.1"/>
</dbReference>
<keyword evidence="4" id="KW-0862">Zinc</keyword>
<evidence type="ECO:0000256" key="3">
    <source>
        <dbReference type="ARBA" id="ARBA00022723"/>
    </source>
</evidence>
<gene>
    <name evidence="6" type="ORF">DFR51_0638</name>
    <name evidence="5" type="ORF">SmB9_16690</name>
</gene>
<evidence type="ECO:0000256" key="1">
    <source>
        <dbReference type="ARBA" id="ARBA00001947"/>
    </source>
</evidence>
<dbReference type="PANTHER" id="PTHR37418:SF2">
    <property type="entry name" value="3-KETO-5-AMINOHEXANOATE CLEAVAGE ENZYME"/>
    <property type="match status" value="1"/>
</dbReference>
<reference evidence="5 7" key="1">
    <citation type="submission" date="2018-06" db="EMBL/GenBank/DDBJ databases">
        <title>Complete Genome Sequence of the Microcystin-Degrading Bacterium Sphingosinicella microcystinivorans Strain B-9.</title>
        <authorList>
            <person name="Jin H."/>
            <person name="Nishizawa T."/>
            <person name="Guo Y."/>
            <person name="Nishizawa A."/>
            <person name="Park H."/>
            <person name="Kato H."/>
            <person name="Tsuji K."/>
            <person name="Harada K."/>
        </authorList>
    </citation>
    <scope>NUCLEOTIDE SEQUENCE [LARGE SCALE GENOMIC DNA]</scope>
    <source>
        <strain evidence="5 7">B9</strain>
    </source>
</reference>
<dbReference type="Pfam" id="PF05853">
    <property type="entry name" value="BKACE"/>
    <property type="match status" value="1"/>
</dbReference>